<accession>A0ABP0UKE7</accession>
<protein>
    <submittedName>
        <fullName evidence="2">Uncharacterized protein</fullName>
    </submittedName>
</protein>
<feature type="compositionally biased region" description="Basic and acidic residues" evidence="1">
    <location>
        <begin position="20"/>
        <end position="82"/>
    </location>
</feature>
<feature type="region of interest" description="Disordered" evidence="1">
    <location>
        <begin position="1"/>
        <end position="83"/>
    </location>
</feature>
<evidence type="ECO:0000313" key="3">
    <source>
        <dbReference type="Proteomes" id="UP001497512"/>
    </source>
</evidence>
<feature type="compositionally biased region" description="Basic and acidic residues" evidence="1">
    <location>
        <begin position="1"/>
        <end position="11"/>
    </location>
</feature>
<sequence>MSGYGEHEGGHEHHHHKHHHESEREERREEEEQRHNINEGRRSHDNQGYGDEDHHGYSKSALRKEDVENLKHRTDISDEEKARRRRVLEGEIAAGVIGAGILGFAGYEGYVHYNKGHQTGAQNAEGEKKHHGFS</sequence>
<name>A0ABP0UKE7_9BRYO</name>
<proteinExistence type="predicted"/>
<dbReference type="Proteomes" id="UP001497512">
    <property type="component" value="Chromosome 4"/>
</dbReference>
<keyword evidence="3" id="KW-1185">Reference proteome</keyword>
<organism evidence="2 3">
    <name type="scientific">Sphagnum troendelagicum</name>
    <dbReference type="NCBI Taxonomy" id="128251"/>
    <lineage>
        <taxon>Eukaryota</taxon>
        <taxon>Viridiplantae</taxon>
        <taxon>Streptophyta</taxon>
        <taxon>Embryophyta</taxon>
        <taxon>Bryophyta</taxon>
        <taxon>Sphagnophytina</taxon>
        <taxon>Sphagnopsida</taxon>
        <taxon>Sphagnales</taxon>
        <taxon>Sphagnaceae</taxon>
        <taxon>Sphagnum</taxon>
    </lineage>
</organism>
<dbReference type="EMBL" id="OZ019896">
    <property type="protein sequence ID" value="CAK9223751.1"/>
    <property type="molecule type" value="Genomic_DNA"/>
</dbReference>
<reference evidence="2" key="1">
    <citation type="submission" date="2024-02" db="EMBL/GenBank/DDBJ databases">
        <authorList>
            <consortium name="ELIXIR-Norway"/>
            <consortium name="Elixir Norway"/>
        </authorList>
    </citation>
    <scope>NUCLEOTIDE SEQUENCE</scope>
</reference>
<evidence type="ECO:0000256" key="1">
    <source>
        <dbReference type="SAM" id="MobiDB-lite"/>
    </source>
</evidence>
<evidence type="ECO:0000313" key="2">
    <source>
        <dbReference type="EMBL" id="CAK9223751.1"/>
    </source>
</evidence>
<gene>
    <name evidence="2" type="ORF">CSSPTR1EN2_LOCUS16988</name>
</gene>